<evidence type="ECO:0000256" key="7">
    <source>
        <dbReference type="SAM" id="Phobius"/>
    </source>
</evidence>
<dbReference type="GO" id="GO:0005886">
    <property type="term" value="C:plasma membrane"/>
    <property type="evidence" value="ECO:0007669"/>
    <property type="project" value="UniProtKB-SubCell"/>
</dbReference>
<dbReference type="GO" id="GO:0003677">
    <property type="term" value="F:DNA binding"/>
    <property type="evidence" value="ECO:0007669"/>
    <property type="project" value="UniProtKB-KW"/>
</dbReference>
<dbReference type="Pfam" id="PF04024">
    <property type="entry name" value="PspC"/>
    <property type="match status" value="1"/>
</dbReference>
<dbReference type="RefSeq" id="WP_083562318.1">
    <property type="nucleotide sequence ID" value="NZ_AQQV01000003.1"/>
</dbReference>
<dbReference type="OrthoDB" id="7359894at2"/>
<comment type="caution">
    <text evidence="9">The sequence shown here is derived from an EMBL/GenBank/DDBJ whole genome shotgun (WGS) entry which is preliminary data.</text>
</comment>
<evidence type="ECO:0000313" key="9">
    <source>
        <dbReference type="EMBL" id="ORE86173.1"/>
    </source>
</evidence>
<evidence type="ECO:0000313" key="10">
    <source>
        <dbReference type="Proteomes" id="UP000192342"/>
    </source>
</evidence>
<keyword evidence="2" id="KW-1003">Cell membrane</keyword>
<evidence type="ECO:0000256" key="1">
    <source>
        <dbReference type="ARBA" id="ARBA00004162"/>
    </source>
</evidence>
<feature type="transmembrane region" description="Helical" evidence="7">
    <location>
        <begin position="39"/>
        <end position="63"/>
    </location>
</feature>
<keyword evidence="10" id="KW-1185">Reference proteome</keyword>
<keyword evidence="4 7" id="KW-1133">Transmembrane helix</keyword>
<dbReference type="STRING" id="1317117.ATO7_12788"/>
<dbReference type="PANTHER" id="PTHR33885:SF3">
    <property type="entry name" value="PHAGE SHOCK PROTEIN C"/>
    <property type="match status" value="1"/>
</dbReference>
<gene>
    <name evidence="9" type="ORF">ATO7_12788</name>
</gene>
<organism evidence="9 10">
    <name type="scientific">Oceanococcus atlanticus</name>
    <dbReference type="NCBI Taxonomy" id="1317117"/>
    <lineage>
        <taxon>Bacteria</taxon>
        <taxon>Pseudomonadati</taxon>
        <taxon>Pseudomonadota</taxon>
        <taxon>Gammaproteobacteria</taxon>
        <taxon>Chromatiales</taxon>
        <taxon>Oceanococcaceae</taxon>
        <taxon>Oceanococcus</taxon>
    </lineage>
</organism>
<keyword evidence="5 7" id="KW-0472">Membrane</keyword>
<dbReference type="PANTHER" id="PTHR33885">
    <property type="entry name" value="PHAGE SHOCK PROTEIN C"/>
    <property type="match status" value="1"/>
</dbReference>
<sequence>MSIFKELSEIRRDPDNGILFGVCAGLADYYGWRRRTTRLVVFLLAFFINWPIILAYAISVFVFPTVDEKLPTPKRGQGATKQATDAEPARPRYNGPLRERYARIERRMRRVEAYLHGNEHQLRAAFRDLETG</sequence>
<feature type="domain" description="Phage shock protein PspC N-terminal" evidence="8">
    <location>
        <begin position="10"/>
        <end position="64"/>
    </location>
</feature>
<dbReference type="InterPro" id="IPR052027">
    <property type="entry name" value="PspC"/>
</dbReference>
<dbReference type="InterPro" id="IPR007168">
    <property type="entry name" value="Phageshock_PspC_N"/>
</dbReference>
<protein>
    <submittedName>
        <fullName evidence="9">DNA-binding transcriptional activator of psp operon</fullName>
    </submittedName>
</protein>
<proteinExistence type="predicted"/>
<name>A0A1Y1SC94_9GAMM</name>
<evidence type="ECO:0000259" key="8">
    <source>
        <dbReference type="Pfam" id="PF04024"/>
    </source>
</evidence>
<dbReference type="AlphaFoldDB" id="A0A1Y1SC94"/>
<keyword evidence="3 7" id="KW-0812">Transmembrane</keyword>
<comment type="subcellular location">
    <subcellularLocation>
        <location evidence="1">Cell membrane</location>
        <topology evidence="1">Single-pass membrane protein</topology>
    </subcellularLocation>
</comment>
<reference evidence="9 10" key="1">
    <citation type="submission" date="2013-04" db="EMBL/GenBank/DDBJ databases">
        <title>Oceanococcus atlanticus 22II-S10r2 Genome Sequencing.</title>
        <authorList>
            <person name="Lai Q."/>
            <person name="Li G."/>
            <person name="Shao Z."/>
        </authorList>
    </citation>
    <scope>NUCLEOTIDE SEQUENCE [LARGE SCALE GENOMIC DNA]</scope>
    <source>
        <strain evidence="9 10">22II-S10r2</strain>
    </source>
</reference>
<evidence type="ECO:0000256" key="4">
    <source>
        <dbReference type="ARBA" id="ARBA00022989"/>
    </source>
</evidence>
<dbReference type="EMBL" id="AQQV01000003">
    <property type="protein sequence ID" value="ORE86173.1"/>
    <property type="molecule type" value="Genomic_DNA"/>
</dbReference>
<feature type="region of interest" description="Disordered" evidence="6">
    <location>
        <begin position="70"/>
        <end position="94"/>
    </location>
</feature>
<evidence type="ECO:0000256" key="5">
    <source>
        <dbReference type="ARBA" id="ARBA00023136"/>
    </source>
</evidence>
<dbReference type="Proteomes" id="UP000192342">
    <property type="component" value="Unassembled WGS sequence"/>
</dbReference>
<evidence type="ECO:0000256" key="6">
    <source>
        <dbReference type="SAM" id="MobiDB-lite"/>
    </source>
</evidence>
<accession>A0A1Y1SC94</accession>
<evidence type="ECO:0000256" key="2">
    <source>
        <dbReference type="ARBA" id="ARBA00022475"/>
    </source>
</evidence>
<evidence type="ECO:0000256" key="3">
    <source>
        <dbReference type="ARBA" id="ARBA00022692"/>
    </source>
</evidence>
<keyword evidence="9" id="KW-0238">DNA-binding</keyword>